<dbReference type="GO" id="GO:0005524">
    <property type="term" value="F:ATP binding"/>
    <property type="evidence" value="ECO:0007669"/>
    <property type="project" value="UniProtKB-KW"/>
</dbReference>
<comment type="catalytic activity">
    <reaction evidence="16 18">
        <text>L-threonyl-[protein] + ATP = O-phospho-L-threonyl-[protein] + ADP + H(+)</text>
        <dbReference type="Rhea" id="RHEA:46608"/>
        <dbReference type="Rhea" id="RHEA-COMP:11060"/>
        <dbReference type="Rhea" id="RHEA-COMP:11605"/>
        <dbReference type="ChEBI" id="CHEBI:15378"/>
        <dbReference type="ChEBI" id="CHEBI:30013"/>
        <dbReference type="ChEBI" id="CHEBI:30616"/>
        <dbReference type="ChEBI" id="CHEBI:61977"/>
        <dbReference type="ChEBI" id="CHEBI:456216"/>
        <dbReference type="EC" id="2.7.11.1"/>
    </reaction>
</comment>
<feature type="region of interest" description="Disordered" evidence="22">
    <location>
        <begin position="492"/>
        <end position="596"/>
    </location>
</feature>
<dbReference type="InterPro" id="IPR017407">
    <property type="entry name" value="Ser/Thr_kinase_Rio1"/>
</dbReference>
<feature type="compositionally biased region" description="Basic residues" evidence="22">
    <location>
        <begin position="578"/>
        <end position="596"/>
    </location>
</feature>
<gene>
    <name evidence="24" type="ORF">OMAR00294_LOCUS2527</name>
</gene>
<evidence type="ECO:0000256" key="13">
    <source>
        <dbReference type="ARBA" id="ARBA00022801"/>
    </source>
</evidence>
<keyword evidence="10" id="KW-0479">Metal-binding</keyword>
<dbReference type="InterPro" id="IPR000687">
    <property type="entry name" value="RIO_kinase"/>
</dbReference>
<organism evidence="24">
    <name type="scientific">Oxyrrhis marina</name>
    <name type="common">Dinoflagellate</name>
    <dbReference type="NCBI Taxonomy" id="2969"/>
    <lineage>
        <taxon>Eukaryota</taxon>
        <taxon>Sar</taxon>
        <taxon>Alveolata</taxon>
        <taxon>Dinophyceae</taxon>
        <taxon>Oxyrrhinales</taxon>
        <taxon>Oxyrrhinaceae</taxon>
        <taxon>Oxyrrhis</taxon>
    </lineage>
</organism>
<evidence type="ECO:0000256" key="15">
    <source>
        <dbReference type="ARBA" id="ARBA00022842"/>
    </source>
</evidence>
<evidence type="ECO:0000256" key="22">
    <source>
        <dbReference type="SAM" id="MobiDB-lite"/>
    </source>
</evidence>
<dbReference type="CDD" id="cd05147">
    <property type="entry name" value="RIO1_euk"/>
    <property type="match status" value="1"/>
</dbReference>
<keyword evidence="15" id="KW-0460">Magnesium</keyword>
<keyword evidence="13" id="KW-0378">Hydrolase</keyword>
<evidence type="ECO:0000256" key="10">
    <source>
        <dbReference type="ARBA" id="ARBA00022723"/>
    </source>
</evidence>
<protein>
    <recommendedName>
        <fullName evidence="5 18">Serine/threonine-protein kinase RIO1</fullName>
        <ecNumber evidence="4 18">2.7.11.1</ecNumber>
    </recommendedName>
</protein>
<evidence type="ECO:0000313" key="24">
    <source>
        <dbReference type="EMBL" id="CAE0843480.1"/>
    </source>
</evidence>
<dbReference type="SUPFAM" id="SSF56112">
    <property type="entry name" value="Protein kinase-like (PK-like)"/>
    <property type="match status" value="1"/>
</dbReference>
<dbReference type="PROSITE" id="PS01245">
    <property type="entry name" value="RIO1"/>
    <property type="match status" value="1"/>
</dbReference>
<evidence type="ECO:0000256" key="4">
    <source>
        <dbReference type="ARBA" id="ARBA00012513"/>
    </source>
</evidence>
<evidence type="ECO:0000259" key="23">
    <source>
        <dbReference type="SMART" id="SM00090"/>
    </source>
</evidence>
<keyword evidence="8 18" id="KW-0723">Serine/threonine-protein kinase</keyword>
<feature type="compositionally biased region" description="Acidic residues" evidence="22">
    <location>
        <begin position="511"/>
        <end position="525"/>
    </location>
</feature>
<evidence type="ECO:0000256" key="8">
    <source>
        <dbReference type="ARBA" id="ARBA00022527"/>
    </source>
</evidence>
<dbReference type="InterPro" id="IPR011009">
    <property type="entry name" value="Kinase-like_dom_sf"/>
</dbReference>
<evidence type="ECO:0000256" key="5">
    <source>
        <dbReference type="ARBA" id="ARBA00016038"/>
    </source>
</evidence>
<feature type="binding site" evidence="20">
    <location>
        <position position="219"/>
    </location>
    <ligand>
        <name>ATP</name>
        <dbReference type="ChEBI" id="CHEBI:30616"/>
    </ligand>
</feature>
<feature type="active site" description="4-aspartylphosphate intermediate" evidence="19">
    <location>
        <position position="353"/>
    </location>
</feature>
<feature type="domain" description="RIO kinase" evidence="23">
    <location>
        <begin position="152"/>
        <end position="403"/>
    </location>
</feature>
<dbReference type="GO" id="GO:0016787">
    <property type="term" value="F:hydrolase activity"/>
    <property type="evidence" value="ECO:0007669"/>
    <property type="project" value="UniProtKB-KW"/>
</dbReference>
<evidence type="ECO:0000256" key="2">
    <source>
        <dbReference type="ARBA" id="ARBA00004496"/>
    </source>
</evidence>
<evidence type="ECO:0000256" key="12">
    <source>
        <dbReference type="ARBA" id="ARBA00022777"/>
    </source>
</evidence>
<dbReference type="InterPro" id="IPR018934">
    <property type="entry name" value="RIO_dom"/>
</dbReference>
<evidence type="ECO:0000256" key="7">
    <source>
        <dbReference type="ARBA" id="ARBA00022517"/>
    </source>
</evidence>
<evidence type="ECO:0000256" key="11">
    <source>
        <dbReference type="ARBA" id="ARBA00022741"/>
    </source>
</evidence>
<keyword evidence="11 18" id="KW-0547">Nucleotide-binding</keyword>
<dbReference type="GO" id="GO:0004674">
    <property type="term" value="F:protein serine/threonine kinase activity"/>
    <property type="evidence" value="ECO:0007669"/>
    <property type="project" value="UniProtKB-KW"/>
</dbReference>
<feature type="binding site" evidence="20">
    <location>
        <position position="291"/>
    </location>
    <ligand>
        <name>ATP</name>
        <dbReference type="ChEBI" id="CHEBI:30616"/>
    </ligand>
</feature>
<evidence type="ECO:0000256" key="3">
    <source>
        <dbReference type="ARBA" id="ARBA00009196"/>
    </source>
</evidence>
<dbReference type="Gene3D" id="1.10.510.10">
    <property type="entry name" value="Transferase(Phosphotransferase) domain 1"/>
    <property type="match status" value="1"/>
</dbReference>
<proteinExistence type="inferred from homology"/>
<dbReference type="InterPro" id="IPR051272">
    <property type="entry name" value="RIO-type_Ser/Thr_kinase"/>
</dbReference>
<keyword evidence="6" id="KW-0963">Cytoplasm</keyword>
<keyword evidence="14 18" id="KW-0067">ATP-binding</keyword>
<dbReference type="SMART" id="SM00090">
    <property type="entry name" value="RIO"/>
    <property type="match status" value="1"/>
</dbReference>
<feature type="binding site" evidence="21">
    <location>
        <position position="353"/>
    </location>
    <ligand>
        <name>Mg(2+)</name>
        <dbReference type="ChEBI" id="CHEBI:18420"/>
    </ligand>
</feature>
<dbReference type="EC" id="2.7.11.1" evidence="4 18"/>
<evidence type="ECO:0000256" key="21">
    <source>
        <dbReference type="PIRSR" id="PIRSR038147-3"/>
    </source>
</evidence>
<dbReference type="FunFam" id="3.30.200.20:FF:000148">
    <property type="entry name" value="Serine/threonine-protein kinase RIO1"/>
    <property type="match status" value="1"/>
</dbReference>
<dbReference type="PIRSF" id="PIRSF038147">
    <property type="entry name" value="Ser/Thr_PK_RIO1"/>
    <property type="match status" value="1"/>
</dbReference>
<evidence type="ECO:0000256" key="20">
    <source>
        <dbReference type="PIRSR" id="PIRSR038147-2"/>
    </source>
</evidence>
<evidence type="ECO:0000256" key="6">
    <source>
        <dbReference type="ARBA" id="ARBA00022490"/>
    </source>
</evidence>
<evidence type="ECO:0000256" key="18">
    <source>
        <dbReference type="PIRNR" id="PIRNR038147"/>
    </source>
</evidence>
<evidence type="ECO:0000256" key="17">
    <source>
        <dbReference type="ARBA" id="ARBA00048679"/>
    </source>
</evidence>
<keyword evidence="7" id="KW-0690">Ribosome biogenesis</keyword>
<evidence type="ECO:0000256" key="19">
    <source>
        <dbReference type="PIRSR" id="PIRSR038147-1"/>
    </source>
</evidence>
<keyword evidence="9 18" id="KW-0808">Transferase</keyword>
<reference evidence="24" key="1">
    <citation type="submission" date="2021-01" db="EMBL/GenBank/DDBJ databases">
        <authorList>
            <person name="Corre E."/>
            <person name="Pelletier E."/>
            <person name="Niang G."/>
            <person name="Scheremetjew M."/>
            <person name="Finn R."/>
            <person name="Kale V."/>
            <person name="Holt S."/>
            <person name="Cochrane G."/>
            <person name="Meng A."/>
            <person name="Brown T."/>
            <person name="Cohen L."/>
        </authorList>
    </citation>
    <scope>NUCLEOTIDE SEQUENCE</scope>
    <source>
        <strain evidence="24">LB1974</strain>
    </source>
</reference>
<name>A0A7S4GQ14_OXYMA</name>
<dbReference type="GO" id="GO:0042254">
    <property type="term" value="P:ribosome biogenesis"/>
    <property type="evidence" value="ECO:0007669"/>
    <property type="project" value="UniProtKB-KW"/>
</dbReference>
<dbReference type="GO" id="GO:0005737">
    <property type="term" value="C:cytoplasm"/>
    <property type="evidence" value="ECO:0007669"/>
    <property type="project" value="UniProtKB-SubCell"/>
</dbReference>
<evidence type="ECO:0000256" key="16">
    <source>
        <dbReference type="ARBA" id="ARBA00047899"/>
    </source>
</evidence>
<comment type="cofactor">
    <cofactor evidence="1 21">
        <name>Mg(2+)</name>
        <dbReference type="ChEBI" id="CHEBI:18420"/>
    </cofactor>
</comment>
<evidence type="ECO:0000256" key="14">
    <source>
        <dbReference type="ARBA" id="ARBA00022840"/>
    </source>
</evidence>
<dbReference type="Gene3D" id="3.30.200.20">
    <property type="entry name" value="Phosphorylase Kinase, domain 1"/>
    <property type="match status" value="1"/>
</dbReference>
<dbReference type="GO" id="GO:0046872">
    <property type="term" value="F:metal ion binding"/>
    <property type="evidence" value="ECO:0007669"/>
    <property type="project" value="UniProtKB-KW"/>
</dbReference>
<dbReference type="EMBL" id="HBJB01003081">
    <property type="protein sequence ID" value="CAE0843480.1"/>
    <property type="molecule type" value="Transcribed_RNA"/>
</dbReference>
<comment type="similarity">
    <text evidence="3 18">Belongs to the protein kinase superfamily. RIO-type Ser/Thr kinase family.</text>
</comment>
<dbReference type="PANTHER" id="PTHR45723">
    <property type="entry name" value="SERINE/THREONINE-PROTEIN KINASE RIO1"/>
    <property type="match status" value="1"/>
</dbReference>
<evidence type="ECO:0000256" key="1">
    <source>
        <dbReference type="ARBA" id="ARBA00001946"/>
    </source>
</evidence>
<sequence length="596" mass="67490">MATADAAVADIDSDDEAFVPSCLAQGSVVDTKVEGKVEVVKPEHDTEPNTDEAIEDVWDDGDWDEEDWDDFQWEAYNDANDFTIAGGAVAPGQKQSKEAKSSLVAQRAMVQKFSTKIDTTMIYRRGQVSHDAAKSMHAAQKKADQPRMQGLTQDSRATVEQVLDPRTMLVLSKMLKRGVCDEIRGCVSTGKEANVYYASAAALPGETAVVGKPVELAIKIYKTSILVFKDRARYVEGEFRFRSGLNKNPRKMVQQWAEKEFRNLRRIRNAGGIWSPEPIELRQNVLVMRFIGEDADAAPRLKDAQEMSPEMWRYTYCETLRLLRYLFQRCRLVHGDFSEYNLLYFKEAVHVIDVSQAVEDDHVQAYDFLKRDCVNISNFFAKRVPEGENEILRVKTLFDFIVRKQVPPAEPLSEEDSVPQDAPWRLSDKEEAHLAALLISRREEAAAVRGTSEDNAAERNKRDADEQVFINTWIPNSLNQFSGMGLKRLEREVDKQTTGEQVLYGQLLPEEREEAEGSEESEEEETAARAAVDVEGSDKDSSGSDSDEDGEDKFDGHRPDGVSKAEWKKMVKAEAREKRKHKTPKHIKKKRKGKNK</sequence>
<dbReference type="InterPro" id="IPR018935">
    <property type="entry name" value="RIO_kinase_CS"/>
</dbReference>
<dbReference type="Pfam" id="PF01163">
    <property type="entry name" value="RIO1"/>
    <property type="match status" value="1"/>
</dbReference>
<feature type="binding site" evidence="21">
    <location>
        <position position="341"/>
    </location>
    <ligand>
        <name>Mg(2+)</name>
        <dbReference type="ChEBI" id="CHEBI:18420"/>
    </ligand>
</feature>
<feature type="compositionally biased region" description="Basic and acidic residues" evidence="22">
    <location>
        <begin position="553"/>
        <end position="577"/>
    </location>
</feature>
<evidence type="ECO:0000256" key="9">
    <source>
        <dbReference type="ARBA" id="ARBA00022679"/>
    </source>
</evidence>
<dbReference type="AlphaFoldDB" id="A0A7S4GQ14"/>
<comment type="subcellular location">
    <subcellularLocation>
        <location evidence="2">Cytoplasm</location>
    </subcellularLocation>
</comment>
<comment type="catalytic activity">
    <reaction evidence="17 18">
        <text>L-seryl-[protein] + ATP = O-phospho-L-seryl-[protein] + ADP + H(+)</text>
        <dbReference type="Rhea" id="RHEA:17989"/>
        <dbReference type="Rhea" id="RHEA-COMP:9863"/>
        <dbReference type="Rhea" id="RHEA-COMP:11604"/>
        <dbReference type="ChEBI" id="CHEBI:15378"/>
        <dbReference type="ChEBI" id="CHEBI:29999"/>
        <dbReference type="ChEBI" id="CHEBI:30616"/>
        <dbReference type="ChEBI" id="CHEBI:83421"/>
        <dbReference type="ChEBI" id="CHEBI:456216"/>
        <dbReference type="EC" id="2.7.11.1"/>
    </reaction>
</comment>
<keyword evidence="12 18" id="KW-0418">Kinase</keyword>
<feature type="active site" description="Proton acceptor" evidence="19">
    <location>
        <position position="336"/>
    </location>
</feature>
<accession>A0A7S4GQ14</accession>